<accession>A0A8X7X753</accession>
<comment type="caution">
    <text evidence="2">The sequence shown here is derived from an EMBL/GenBank/DDBJ whole genome shotgun (WGS) entry which is preliminary data.</text>
</comment>
<reference evidence="2 3" key="1">
    <citation type="journal article" date="2021" name="Cell">
        <title>Tracing the genetic footprints of vertebrate landing in non-teleost ray-finned fishes.</title>
        <authorList>
            <person name="Bi X."/>
            <person name="Wang K."/>
            <person name="Yang L."/>
            <person name="Pan H."/>
            <person name="Jiang H."/>
            <person name="Wei Q."/>
            <person name="Fang M."/>
            <person name="Yu H."/>
            <person name="Zhu C."/>
            <person name="Cai Y."/>
            <person name="He Y."/>
            <person name="Gan X."/>
            <person name="Zeng H."/>
            <person name="Yu D."/>
            <person name="Zhu Y."/>
            <person name="Jiang H."/>
            <person name="Qiu Q."/>
            <person name="Yang H."/>
            <person name="Zhang Y.E."/>
            <person name="Wang W."/>
            <person name="Zhu M."/>
            <person name="He S."/>
            <person name="Zhang G."/>
        </authorList>
    </citation>
    <scope>NUCLEOTIDE SEQUENCE [LARGE SCALE GENOMIC DNA]</scope>
    <source>
        <strain evidence="2">Bchr_013</strain>
    </source>
</reference>
<dbReference type="InterPro" id="IPR043225">
    <property type="entry name" value="BACK_BTBD8"/>
</dbReference>
<dbReference type="Gene3D" id="1.25.40.420">
    <property type="match status" value="1"/>
</dbReference>
<protein>
    <submittedName>
        <fullName evidence="2">K1107 protein</fullName>
    </submittedName>
</protein>
<dbReference type="PANTHER" id="PTHR22427:SF2">
    <property type="entry name" value="BTB_POZ DOMAIN-CONTAINING PROTEIN 8"/>
    <property type="match status" value="1"/>
</dbReference>
<dbReference type="EMBL" id="JAATIS010004524">
    <property type="protein sequence ID" value="KAG2461222.1"/>
    <property type="molecule type" value="Genomic_DNA"/>
</dbReference>
<organism evidence="2 3">
    <name type="scientific">Polypterus senegalus</name>
    <name type="common">Senegal bichir</name>
    <dbReference type="NCBI Taxonomy" id="55291"/>
    <lineage>
        <taxon>Eukaryota</taxon>
        <taxon>Metazoa</taxon>
        <taxon>Chordata</taxon>
        <taxon>Craniata</taxon>
        <taxon>Vertebrata</taxon>
        <taxon>Euteleostomi</taxon>
        <taxon>Actinopterygii</taxon>
        <taxon>Polypteriformes</taxon>
        <taxon>Polypteridae</taxon>
        <taxon>Polypterus</taxon>
    </lineage>
</organism>
<proteinExistence type="predicted"/>
<feature type="non-terminal residue" evidence="2">
    <location>
        <position position="296"/>
    </location>
</feature>
<dbReference type="Pfam" id="PF26017">
    <property type="entry name" value="BACK_BTBD8"/>
    <property type="match status" value="1"/>
</dbReference>
<dbReference type="CDD" id="cd14733">
    <property type="entry name" value="BACK"/>
    <property type="match status" value="1"/>
</dbReference>
<keyword evidence="3" id="KW-1185">Reference proteome</keyword>
<feature type="non-terminal residue" evidence="2">
    <location>
        <position position="1"/>
    </location>
</feature>
<evidence type="ECO:0000313" key="2">
    <source>
        <dbReference type="EMBL" id="KAG2461222.1"/>
    </source>
</evidence>
<evidence type="ECO:0000313" key="3">
    <source>
        <dbReference type="Proteomes" id="UP000886611"/>
    </source>
</evidence>
<evidence type="ECO:0000259" key="1">
    <source>
        <dbReference type="Pfam" id="PF26017"/>
    </source>
</evidence>
<sequence>MESDQLICSLPGVKWAEKALSLGAELQDECISYIVAHFSEIISTEGFHHLLKAQGMSSKPYLLEKIFQAIEASITTENCCSYFIAIEMLKTFPSVNDTGFACEIQAVHEKLWTFLVQSFYAVRHSEGWNLMKAEHREQIQADLHLKGYNGLFVVARVPSWDTQEDWRRAHAFSRPRGGDRPGCCEGHGYRAWKLDPVGARGHCQGASQCLESPGPHHFRHTRKCWGEEDWGHRECFRVHSWHFRHTGECRWKIAGKHLEHTRVAIKRGHLPSFRARVRWKRTRSGGKRRRWSEEEA</sequence>
<name>A0A8X7X753_POLSE</name>
<dbReference type="PANTHER" id="PTHR22427">
    <property type="entry name" value="GH15728P"/>
    <property type="match status" value="1"/>
</dbReference>
<feature type="domain" description="BTBD8 BACK" evidence="1">
    <location>
        <begin position="1"/>
        <end position="42"/>
    </location>
</feature>
<dbReference type="AlphaFoldDB" id="A0A8X7X753"/>
<dbReference type="Proteomes" id="UP000886611">
    <property type="component" value="Unassembled WGS sequence"/>
</dbReference>
<gene>
    <name evidence="2" type="ORF">GTO96_0008550</name>
</gene>